<feature type="compositionally biased region" description="Basic and acidic residues" evidence="1">
    <location>
        <begin position="1"/>
        <end position="21"/>
    </location>
</feature>
<accession>A0AAE1P1Z0</accession>
<keyword evidence="3" id="KW-1185">Reference proteome</keyword>
<evidence type="ECO:0000256" key="1">
    <source>
        <dbReference type="SAM" id="MobiDB-lite"/>
    </source>
</evidence>
<proteinExistence type="predicted"/>
<comment type="caution">
    <text evidence="2">The sequence shown here is derived from an EMBL/GenBank/DDBJ whole genome shotgun (WGS) entry which is preliminary data.</text>
</comment>
<organism evidence="2 3">
    <name type="scientific">Petrolisthes manimaculis</name>
    <dbReference type="NCBI Taxonomy" id="1843537"/>
    <lineage>
        <taxon>Eukaryota</taxon>
        <taxon>Metazoa</taxon>
        <taxon>Ecdysozoa</taxon>
        <taxon>Arthropoda</taxon>
        <taxon>Crustacea</taxon>
        <taxon>Multicrustacea</taxon>
        <taxon>Malacostraca</taxon>
        <taxon>Eumalacostraca</taxon>
        <taxon>Eucarida</taxon>
        <taxon>Decapoda</taxon>
        <taxon>Pleocyemata</taxon>
        <taxon>Anomura</taxon>
        <taxon>Galatheoidea</taxon>
        <taxon>Porcellanidae</taxon>
        <taxon>Petrolisthes</taxon>
    </lineage>
</organism>
<feature type="region of interest" description="Disordered" evidence="1">
    <location>
        <begin position="1"/>
        <end position="89"/>
    </location>
</feature>
<reference evidence="2" key="1">
    <citation type="submission" date="2023-11" db="EMBL/GenBank/DDBJ databases">
        <title>Genome assemblies of two species of porcelain crab, Petrolisthes cinctipes and Petrolisthes manimaculis (Anomura: Porcellanidae).</title>
        <authorList>
            <person name="Angst P."/>
        </authorList>
    </citation>
    <scope>NUCLEOTIDE SEQUENCE</scope>
    <source>
        <strain evidence="2">PB745_02</strain>
        <tissue evidence="2">Gill</tissue>
    </source>
</reference>
<evidence type="ECO:0000313" key="2">
    <source>
        <dbReference type="EMBL" id="KAK4299978.1"/>
    </source>
</evidence>
<sequence length="89" mass="10243">MKTRDSGSEGKWTKERRRGDTRLSPLGMIVDPEIYQSCSRGNAVPSTNNGERGGGGGNGEQRRRRRRREWMTEEEEEEEEGQKGMENRE</sequence>
<evidence type="ECO:0000313" key="3">
    <source>
        <dbReference type="Proteomes" id="UP001292094"/>
    </source>
</evidence>
<gene>
    <name evidence="2" type="ORF">Pmani_027790</name>
</gene>
<dbReference type="AlphaFoldDB" id="A0AAE1P1Z0"/>
<feature type="compositionally biased region" description="Polar residues" evidence="1">
    <location>
        <begin position="36"/>
        <end position="49"/>
    </location>
</feature>
<name>A0AAE1P1Z0_9EUCA</name>
<dbReference type="Proteomes" id="UP001292094">
    <property type="component" value="Unassembled WGS sequence"/>
</dbReference>
<protein>
    <submittedName>
        <fullName evidence="2">Uncharacterized protein</fullName>
    </submittedName>
</protein>
<dbReference type="EMBL" id="JAWZYT010003140">
    <property type="protein sequence ID" value="KAK4299978.1"/>
    <property type="molecule type" value="Genomic_DNA"/>
</dbReference>